<sequence>MTTLQTRKRDSGEPVDGCLPAPKRTHMEADHNEQQGPHAEYFEKRKAAYPKGVVEALDAELAELDESTDDSADSDSPIEAVYSVLRMKEKGASRLANESFATTVGMYRSVVSANCKALLEFDGTVDYSEEDGRTSNRSGDLEHSSATFLHIKAPPFFPEEGEAGWWIEADACLHLSAGDPVWGDEEVWVEKRELDD</sequence>
<organism evidence="2 3">
    <name type="scientific">Apiospora aurea</name>
    <dbReference type="NCBI Taxonomy" id="335848"/>
    <lineage>
        <taxon>Eukaryota</taxon>
        <taxon>Fungi</taxon>
        <taxon>Dikarya</taxon>
        <taxon>Ascomycota</taxon>
        <taxon>Pezizomycotina</taxon>
        <taxon>Sordariomycetes</taxon>
        <taxon>Xylariomycetidae</taxon>
        <taxon>Amphisphaeriales</taxon>
        <taxon>Apiosporaceae</taxon>
        <taxon>Apiospora</taxon>
    </lineage>
</organism>
<reference evidence="2 3" key="1">
    <citation type="submission" date="2023-01" db="EMBL/GenBank/DDBJ databases">
        <title>Analysis of 21 Apiospora genomes using comparative genomics revels a genus with tremendous synthesis potential of carbohydrate active enzymes and secondary metabolites.</title>
        <authorList>
            <person name="Sorensen T."/>
        </authorList>
    </citation>
    <scope>NUCLEOTIDE SEQUENCE [LARGE SCALE GENOMIC DNA]</scope>
    <source>
        <strain evidence="2 3">CBS 24483</strain>
    </source>
</reference>
<proteinExistence type="predicted"/>
<dbReference type="GeneID" id="92076986"/>
<evidence type="ECO:0000313" key="3">
    <source>
        <dbReference type="Proteomes" id="UP001391051"/>
    </source>
</evidence>
<dbReference type="EMBL" id="JAQQWE010000005">
    <property type="protein sequence ID" value="KAK7951974.1"/>
    <property type="molecule type" value="Genomic_DNA"/>
</dbReference>
<keyword evidence="3" id="KW-1185">Reference proteome</keyword>
<protein>
    <submittedName>
        <fullName evidence="2">Uncharacterized protein</fullName>
    </submittedName>
</protein>
<evidence type="ECO:0000256" key="1">
    <source>
        <dbReference type="SAM" id="MobiDB-lite"/>
    </source>
</evidence>
<accession>A0ABR1QDL4</accession>
<dbReference type="Proteomes" id="UP001391051">
    <property type="component" value="Unassembled WGS sequence"/>
</dbReference>
<dbReference type="RefSeq" id="XP_066700036.1">
    <property type="nucleotide sequence ID" value="XM_066843924.1"/>
</dbReference>
<name>A0ABR1QDL4_9PEZI</name>
<feature type="region of interest" description="Disordered" evidence="1">
    <location>
        <begin position="1"/>
        <end position="44"/>
    </location>
</feature>
<gene>
    <name evidence="2" type="ORF">PG986_007702</name>
</gene>
<evidence type="ECO:0000313" key="2">
    <source>
        <dbReference type="EMBL" id="KAK7951974.1"/>
    </source>
</evidence>
<comment type="caution">
    <text evidence="2">The sequence shown here is derived from an EMBL/GenBank/DDBJ whole genome shotgun (WGS) entry which is preliminary data.</text>
</comment>